<organism evidence="1 2">
    <name type="scientific">Roseateles saccharophilus</name>
    <name type="common">Pseudomonas saccharophila</name>
    <dbReference type="NCBI Taxonomy" id="304"/>
    <lineage>
        <taxon>Bacteria</taxon>
        <taxon>Pseudomonadati</taxon>
        <taxon>Pseudomonadota</taxon>
        <taxon>Betaproteobacteria</taxon>
        <taxon>Burkholderiales</taxon>
        <taxon>Sphaerotilaceae</taxon>
        <taxon>Roseateles</taxon>
    </lineage>
</organism>
<accession>A0A4R3UAG2</accession>
<sequence length="50" mass="5837">MRERFKAFETRLAQAVLTKQIQITLAELNSWSYANDRQILTAEWIQANPA</sequence>
<evidence type="ECO:0000313" key="2">
    <source>
        <dbReference type="Proteomes" id="UP000295110"/>
    </source>
</evidence>
<gene>
    <name evidence="1" type="ORF">EV671_105618</name>
</gene>
<proteinExistence type="predicted"/>
<dbReference type="EMBL" id="SMBU01000056">
    <property type="protein sequence ID" value="TCU83754.1"/>
    <property type="molecule type" value="Genomic_DNA"/>
</dbReference>
<keyword evidence="2" id="KW-1185">Reference proteome</keyword>
<reference evidence="1 2" key="1">
    <citation type="submission" date="2019-03" db="EMBL/GenBank/DDBJ databases">
        <title>Genomic Encyclopedia of Type Strains, Phase IV (KMG-IV): sequencing the most valuable type-strain genomes for metagenomic binning, comparative biology and taxonomic classification.</title>
        <authorList>
            <person name="Goeker M."/>
        </authorList>
    </citation>
    <scope>NUCLEOTIDE SEQUENCE [LARGE SCALE GENOMIC DNA]</scope>
    <source>
        <strain evidence="1 2">DSM 654</strain>
    </source>
</reference>
<dbReference type="Proteomes" id="UP000295110">
    <property type="component" value="Unassembled WGS sequence"/>
</dbReference>
<protein>
    <submittedName>
        <fullName evidence="1">Uncharacterized protein</fullName>
    </submittedName>
</protein>
<name>A0A4R3UAG2_ROSSA</name>
<evidence type="ECO:0000313" key="1">
    <source>
        <dbReference type="EMBL" id="TCU83754.1"/>
    </source>
</evidence>
<comment type="caution">
    <text evidence="1">The sequence shown here is derived from an EMBL/GenBank/DDBJ whole genome shotgun (WGS) entry which is preliminary data.</text>
</comment>
<dbReference type="AlphaFoldDB" id="A0A4R3UAG2"/>